<keyword evidence="3" id="KW-1185">Reference proteome</keyword>
<sequence>MLRKISLIALSAASVFAMHSAELNINNSDLEVGVRLDAGQFNESVEPHTIFIGAKYINADERHSDVRRIKDYQEVNFLMQKNVNADFRLGLGVKLNHTEDFVSIPLGLEAQYKLPINTAMPLYIGAAIYCAPEVLSMDKADGFLEYRANADLQVIENGYITVGYRHMDTNYKRGDVEYNDSVYIGMKFEF</sequence>
<accession>A0AAJ4A307</accession>
<evidence type="ECO:0000256" key="1">
    <source>
        <dbReference type="SAM" id="SignalP"/>
    </source>
</evidence>
<dbReference type="Pfam" id="PF07437">
    <property type="entry name" value="YfaZ"/>
    <property type="match status" value="1"/>
</dbReference>
<protein>
    <recommendedName>
        <fullName evidence="4">Outer membrane protein beta-barrel domain-containing protein</fullName>
    </recommendedName>
</protein>
<dbReference type="EMBL" id="CP041166">
    <property type="protein sequence ID" value="QFR42845.1"/>
    <property type="molecule type" value="Genomic_DNA"/>
</dbReference>
<evidence type="ECO:0000313" key="3">
    <source>
        <dbReference type="Proteomes" id="UP000326061"/>
    </source>
</evidence>
<dbReference type="Proteomes" id="UP000326061">
    <property type="component" value="Chromosome"/>
</dbReference>
<dbReference type="RefSeq" id="WP_152298908.1">
    <property type="nucleotide sequence ID" value="NZ_CP041166.1"/>
</dbReference>
<organism evidence="2 3">
    <name type="scientific">Sulfurimonas xiamenensis</name>
    <dbReference type="NCBI Taxonomy" id="2590021"/>
    <lineage>
        <taxon>Bacteria</taxon>
        <taxon>Pseudomonadati</taxon>
        <taxon>Campylobacterota</taxon>
        <taxon>Epsilonproteobacteria</taxon>
        <taxon>Campylobacterales</taxon>
        <taxon>Sulfurimonadaceae</taxon>
        <taxon>Sulfurimonas</taxon>
    </lineage>
</organism>
<evidence type="ECO:0008006" key="4">
    <source>
        <dbReference type="Google" id="ProtNLM"/>
    </source>
</evidence>
<name>A0AAJ4A307_9BACT</name>
<proteinExistence type="predicted"/>
<reference evidence="3" key="1">
    <citation type="submission" date="2019-06" db="EMBL/GenBank/DDBJ databases">
        <title>Sulfurimonas gotlandica sp. nov., a chemoautotrophic and psychrotolerant epsilonproteobacterium isolated from a pelagic redoxcline, and an emended description of the genus Sulfurimonas.</title>
        <authorList>
            <person name="Wang S."/>
            <person name="Jiang L."/>
            <person name="Shao Z."/>
        </authorList>
    </citation>
    <scope>NUCLEOTIDE SEQUENCE [LARGE SCALE GENOMIC DNA]</scope>
    <source>
        <strain evidence="3">1-1N</strain>
    </source>
</reference>
<dbReference type="AlphaFoldDB" id="A0AAJ4A307"/>
<dbReference type="KEGG" id="suln:FJR47_02545"/>
<feature type="chain" id="PRO_5042543107" description="Outer membrane protein beta-barrel domain-containing protein" evidence="1">
    <location>
        <begin position="21"/>
        <end position="190"/>
    </location>
</feature>
<keyword evidence="1" id="KW-0732">Signal</keyword>
<gene>
    <name evidence="2" type="ORF">FJR47_02545</name>
</gene>
<feature type="signal peptide" evidence="1">
    <location>
        <begin position="1"/>
        <end position="20"/>
    </location>
</feature>
<dbReference type="InterPro" id="IPR009998">
    <property type="entry name" value="YfaZ"/>
</dbReference>
<evidence type="ECO:0000313" key="2">
    <source>
        <dbReference type="EMBL" id="QFR42845.1"/>
    </source>
</evidence>